<dbReference type="EMBL" id="UYWY01006240">
    <property type="protein sequence ID" value="VDM29809.1"/>
    <property type="molecule type" value="Genomic_DNA"/>
</dbReference>
<sequence>MSHERIEGTTAAASVILPIPTVDAALIIDLISRRKRFSAVEVRIEKSMNAKWMPFIGSYYFRFFLRSILELVALSCL</sequence>
<feature type="transmembrane region" description="Helical" evidence="1">
    <location>
        <begin position="12"/>
        <end position="31"/>
    </location>
</feature>
<keyword evidence="1" id="KW-0472">Membrane</keyword>
<keyword evidence="1" id="KW-1133">Transmembrane helix</keyword>
<evidence type="ECO:0000256" key="1">
    <source>
        <dbReference type="SAM" id="Phobius"/>
    </source>
</evidence>
<name>A0A183U6H2_TOXCA</name>
<feature type="transmembrane region" description="Helical" evidence="1">
    <location>
        <begin position="52"/>
        <end position="74"/>
    </location>
</feature>
<reference evidence="4" key="1">
    <citation type="submission" date="2016-06" db="UniProtKB">
        <authorList>
            <consortium name="WormBaseParasite"/>
        </authorList>
    </citation>
    <scope>IDENTIFICATION</scope>
</reference>
<keyword evidence="3" id="KW-1185">Reference proteome</keyword>
<dbReference type="WBParaSite" id="TCNE_0000409201-mRNA-1">
    <property type="protein sequence ID" value="TCNE_0000409201-mRNA-1"/>
    <property type="gene ID" value="TCNE_0000409201"/>
</dbReference>
<evidence type="ECO:0000313" key="4">
    <source>
        <dbReference type="WBParaSite" id="TCNE_0000409201-mRNA-1"/>
    </source>
</evidence>
<dbReference type="Proteomes" id="UP000050794">
    <property type="component" value="Unassembled WGS sequence"/>
</dbReference>
<protein>
    <submittedName>
        <fullName evidence="2 4">Uncharacterized protein</fullName>
    </submittedName>
</protein>
<keyword evidence="1" id="KW-0812">Transmembrane</keyword>
<reference evidence="2 3" key="2">
    <citation type="submission" date="2018-11" db="EMBL/GenBank/DDBJ databases">
        <authorList>
            <consortium name="Pathogen Informatics"/>
        </authorList>
    </citation>
    <scope>NUCLEOTIDE SEQUENCE [LARGE SCALE GENOMIC DNA]</scope>
</reference>
<evidence type="ECO:0000313" key="3">
    <source>
        <dbReference type="Proteomes" id="UP000050794"/>
    </source>
</evidence>
<evidence type="ECO:0000313" key="2">
    <source>
        <dbReference type="EMBL" id="VDM29809.1"/>
    </source>
</evidence>
<gene>
    <name evidence="2" type="ORF">TCNE_LOCUS4092</name>
</gene>
<organism evidence="3 4">
    <name type="scientific">Toxocara canis</name>
    <name type="common">Canine roundworm</name>
    <dbReference type="NCBI Taxonomy" id="6265"/>
    <lineage>
        <taxon>Eukaryota</taxon>
        <taxon>Metazoa</taxon>
        <taxon>Ecdysozoa</taxon>
        <taxon>Nematoda</taxon>
        <taxon>Chromadorea</taxon>
        <taxon>Rhabditida</taxon>
        <taxon>Spirurina</taxon>
        <taxon>Ascaridomorpha</taxon>
        <taxon>Ascaridoidea</taxon>
        <taxon>Toxocaridae</taxon>
        <taxon>Toxocara</taxon>
    </lineage>
</organism>
<dbReference type="AlphaFoldDB" id="A0A183U6H2"/>
<proteinExistence type="predicted"/>
<accession>A0A183U6H2</accession>